<feature type="transmembrane region" description="Helical" evidence="1">
    <location>
        <begin position="12"/>
        <end position="31"/>
    </location>
</feature>
<evidence type="ECO:0000313" key="2">
    <source>
        <dbReference type="EMBL" id="RIB28036.1"/>
    </source>
</evidence>
<comment type="caution">
    <text evidence="2">The sequence shown here is derived from an EMBL/GenBank/DDBJ whole genome shotgun (WGS) entry which is preliminary data.</text>
</comment>
<evidence type="ECO:0000256" key="1">
    <source>
        <dbReference type="SAM" id="Phobius"/>
    </source>
</evidence>
<keyword evidence="1" id="KW-1133">Transmembrane helix</keyword>
<accession>A0A397W998</accession>
<dbReference type="EMBL" id="QKWP01000079">
    <property type="protein sequence ID" value="RIB28036.1"/>
    <property type="molecule type" value="Genomic_DNA"/>
</dbReference>
<dbReference type="Proteomes" id="UP000266673">
    <property type="component" value="Unassembled WGS sequence"/>
</dbReference>
<sequence length="87" mass="10692">MAYHYKSVFIWSYSIFFLREFQNVHILFTLYCHKWNYILCGKLIFFLLFLLLVILLKITPCFHVLSYNRSFFSFDHESCPFTKAFLR</sequence>
<protein>
    <submittedName>
        <fullName evidence="2">Uncharacterized protein</fullName>
    </submittedName>
</protein>
<name>A0A397W998_9GLOM</name>
<feature type="transmembrane region" description="Helical" evidence="1">
    <location>
        <begin position="43"/>
        <end position="65"/>
    </location>
</feature>
<keyword evidence="1" id="KW-0812">Transmembrane</keyword>
<organism evidence="2 3">
    <name type="scientific">Gigaspora rosea</name>
    <dbReference type="NCBI Taxonomy" id="44941"/>
    <lineage>
        <taxon>Eukaryota</taxon>
        <taxon>Fungi</taxon>
        <taxon>Fungi incertae sedis</taxon>
        <taxon>Mucoromycota</taxon>
        <taxon>Glomeromycotina</taxon>
        <taxon>Glomeromycetes</taxon>
        <taxon>Diversisporales</taxon>
        <taxon>Gigasporaceae</taxon>
        <taxon>Gigaspora</taxon>
    </lineage>
</organism>
<proteinExistence type="predicted"/>
<keyword evidence="1" id="KW-0472">Membrane</keyword>
<reference evidence="2 3" key="1">
    <citation type="submission" date="2018-06" db="EMBL/GenBank/DDBJ databases">
        <title>Comparative genomics reveals the genomic features of Rhizophagus irregularis, R. cerebriforme, R. diaphanum and Gigaspora rosea, and their symbiotic lifestyle signature.</title>
        <authorList>
            <person name="Morin E."/>
            <person name="San Clemente H."/>
            <person name="Chen E.C.H."/>
            <person name="De La Providencia I."/>
            <person name="Hainaut M."/>
            <person name="Kuo A."/>
            <person name="Kohler A."/>
            <person name="Murat C."/>
            <person name="Tang N."/>
            <person name="Roy S."/>
            <person name="Loubradou J."/>
            <person name="Henrissat B."/>
            <person name="Grigoriev I.V."/>
            <person name="Corradi N."/>
            <person name="Roux C."/>
            <person name="Martin F.M."/>
        </authorList>
    </citation>
    <scope>NUCLEOTIDE SEQUENCE [LARGE SCALE GENOMIC DNA]</scope>
    <source>
        <strain evidence="2 3">DAOM 194757</strain>
    </source>
</reference>
<dbReference type="AlphaFoldDB" id="A0A397W998"/>
<evidence type="ECO:0000313" key="3">
    <source>
        <dbReference type="Proteomes" id="UP000266673"/>
    </source>
</evidence>
<keyword evidence="3" id="KW-1185">Reference proteome</keyword>
<gene>
    <name evidence="2" type="ORF">C2G38_1618418</name>
</gene>